<keyword evidence="9" id="KW-1133">Transmembrane helix</keyword>
<dbReference type="InterPro" id="IPR004358">
    <property type="entry name" value="Sig_transdc_His_kin-like_C"/>
</dbReference>
<keyword evidence="5" id="KW-0547">Nucleotide-binding</keyword>
<comment type="caution">
    <text evidence="13">The sequence shown here is derived from an EMBL/GenBank/DDBJ whole genome shotgun (WGS) entry which is preliminary data.</text>
</comment>
<dbReference type="SUPFAM" id="SSF47384">
    <property type="entry name" value="Homodimeric domain of signal transducing histidine kinase"/>
    <property type="match status" value="1"/>
</dbReference>
<evidence type="ECO:0000256" key="9">
    <source>
        <dbReference type="SAM" id="Phobius"/>
    </source>
</evidence>
<evidence type="ECO:0000313" key="14">
    <source>
        <dbReference type="Proteomes" id="UP000268033"/>
    </source>
</evidence>
<dbReference type="NCBIfam" id="TIGR00229">
    <property type="entry name" value="sensory_box"/>
    <property type="match status" value="2"/>
</dbReference>
<dbReference type="STRING" id="584787.GCA_001247655_02827"/>
<dbReference type="SMART" id="SM00086">
    <property type="entry name" value="PAC"/>
    <property type="match status" value="2"/>
</dbReference>
<sequence>MNLPLSYSLIPVPRPLCITLTLLMALLIFSLDYFTHFDMAMATLYVIVVAMAANFASRLGLIAIIFGCLGLAWLGFMLGSGNPLHFVISLVAIIATGLLVGRSRNAFRELERQASLLELTHDAIFVRGLDDKIQYWNSGAEELYGFGRQQAQGRVSHELLNTGAEQSVAPITSELMRTGRWKGELVQQRADGAWLTVSSRWALLRDSRGRPLAILESNNDITERKKAEASLKEQERSKRVALATIPALVWISRSDMSLDYVNAHWQAQGFGESAKTLGWCQLLHPDDTAQWDAKWQLAWQSQKQGLEVEARLRLNDGSYRWFLHRALPIYGDDGEVARWYGTSIDIQERKSAQEALIKAQAELAHTSRVLSLGELAASIAHEVNQPITTVVTHGEALQLWLRRPELATEEIKAGVAAMVAEGRRAGEIIRRLRDMARNSQAQHGPLQCAALAEEVLAMVRHELERKKVRLSLEASSSLPQIAGDRVQLQQVLLNLILNAIQAMAQVPEEARHLRLDISESGQSLTFSVTDSGMGIPPGQHQQLFNAFYTTREEGMGMGLSICRSIIEAHDGQIWAETPASGGARFSFTLPVAAETALVADHAPL</sequence>
<keyword evidence="7" id="KW-0067">ATP-binding</keyword>
<feature type="domain" description="Histidine kinase" evidence="10">
    <location>
        <begin position="378"/>
        <end position="593"/>
    </location>
</feature>
<dbReference type="SUPFAM" id="SSF55785">
    <property type="entry name" value="PYP-like sensor domain (PAS domain)"/>
    <property type="match status" value="2"/>
</dbReference>
<gene>
    <name evidence="13" type="ORF">EDC28_10570</name>
</gene>
<dbReference type="Gene3D" id="3.30.565.10">
    <property type="entry name" value="Histidine kinase-like ATPase, C-terminal domain"/>
    <property type="match status" value="1"/>
</dbReference>
<dbReference type="EC" id="2.7.13.3" evidence="2"/>
<dbReference type="EMBL" id="RJUL01000005">
    <property type="protein sequence ID" value="ROQ25761.1"/>
    <property type="molecule type" value="Genomic_DNA"/>
</dbReference>
<proteinExistence type="predicted"/>
<keyword evidence="9" id="KW-0812">Transmembrane</keyword>
<dbReference type="Gene3D" id="3.30.450.20">
    <property type="entry name" value="PAS domain"/>
    <property type="match status" value="2"/>
</dbReference>
<dbReference type="AlphaFoldDB" id="A0A3N1PEL3"/>
<feature type="domain" description="PAS" evidence="11">
    <location>
        <begin position="109"/>
        <end position="179"/>
    </location>
</feature>
<dbReference type="InterPro" id="IPR003661">
    <property type="entry name" value="HisK_dim/P_dom"/>
</dbReference>
<evidence type="ECO:0000256" key="3">
    <source>
        <dbReference type="ARBA" id="ARBA00022553"/>
    </source>
</evidence>
<dbReference type="InterPro" id="IPR036097">
    <property type="entry name" value="HisK_dim/P_sf"/>
</dbReference>
<dbReference type="SMART" id="SM00388">
    <property type="entry name" value="HisKA"/>
    <property type="match status" value="1"/>
</dbReference>
<dbReference type="SMART" id="SM00387">
    <property type="entry name" value="HATPase_c"/>
    <property type="match status" value="1"/>
</dbReference>
<dbReference type="GO" id="GO:0000155">
    <property type="term" value="F:phosphorelay sensor kinase activity"/>
    <property type="evidence" value="ECO:0007669"/>
    <property type="project" value="InterPro"/>
</dbReference>
<feature type="domain" description="PAC" evidence="12">
    <location>
        <begin position="306"/>
        <end position="358"/>
    </location>
</feature>
<dbReference type="Pfam" id="PF02518">
    <property type="entry name" value="HATPase_c"/>
    <property type="match status" value="1"/>
</dbReference>
<evidence type="ECO:0000256" key="1">
    <source>
        <dbReference type="ARBA" id="ARBA00000085"/>
    </source>
</evidence>
<dbReference type="GO" id="GO:0005524">
    <property type="term" value="F:ATP binding"/>
    <property type="evidence" value="ECO:0007669"/>
    <property type="project" value="UniProtKB-KW"/>
</dbReference>
<keyword evidence="8" id="KW-0902">Two-component regulatory system</keyword>
<dbReference type="PROSITE" id="PS50113">
    <property type="entry name" value="PAC"/>
    <property type="match status" value="2"/>
</dbReference>
<comment type="catalytic activity">
    <reaction evidence="1">
        <text>ATP + protein L-histidine = ADP + protein N-phospho-L-histidine.</text>
        <dbReference type="EC" id="2.7.13.3"/>
    </reaction>
</comment>
<dbReference type="InterPro" id="IPR013656">
    <property type="entry name" value="PAS_4"/>
</dbReference>
<feature type="transmembrane region" description="Helical" evidence="9">
    <location>
        <begin position="43"/>
        <end position="76"/>
    </location>
</feature>
<evidence type="ECO:0000256" key="5">
    <source>
        <dbReference type="ARBA" id="ARBA00022741"/>
    </source>
</evidence>
<dbReference type="Pfam" id="PF08448">
    <property type="entry name" value="PAS_4"/>
    <property type="match status" value="1"/>
</dbReference>
<dbReference type="PANTHER" id="PTHR43304">
    <property type="entry name" value="PHYTOCHROME-LIKE PROTEIN CPH1"/>
    <property type="match status" value="1"/>
</dbReference>
<keyword evidence="9" id="KW-0472">Membrane</keyword>
<dbReference type="InterPro" id="IPR001610">
    <property type="entry name" value="PAC"/>
</dbReference>
<organism evidence="13 14">
    <name type="scientific">Gallaecimonas pentaromativorans</name>
    <dbReference type="NCBI Taxonomy" id="584787"/>
    <lineage>
        <taxon>Bacteria</taxon>
        <taxon>Pseudomonadati</taxon>
        <taxon>Pseudomonadota</taxon>
        <taxon>Gammaproteobacteria</taxon>
        <taxon>Enterobacterales</taxon>
        <taxon>Gallaecimonadaceae</taxon>
        <taxon>Gallaecimonas</taxon>
    </lineage>
</organism>
<reference evidence="13 14" key="1">
    <citation type="submission" date="2018-11" db="EMBL/GenBank/DDBJ databases">
        <title>Genomic Encyclopedia of Type Strains, Phase IV (KMG-IV): sequencing the most valuable type-strain genomes for metagenomic binning, comparative biology and taxonomic classification.</title>
        <authorList>
            <person name="Goeker M."/>
        </authorList>
    </citation>
    <scope>NUCLEOTIDE SEQUENCE [LARGE SCALE GENOMIC DNA]</scope>
    <source>
        <strain evidence="13 14">DSM 21945</strain>
    </source>
</reference>
<evidence type="ECO:0000256" key="6">
    <source>
        <dbReference type="ARBA" id="ARBA00022777"/>
    </source>
</evidence>
<dbReference type="InterPro" id="IPR003594">
    <property type="entry name" value="HATPase_dom"/>
</dbReference>
<dbReference type="GO" id="GO:0042802">
    <property type="term" value="F:identical protein binding"/>
    <property type="evidence" value="ECO:0007669"/>
    <property type="project" value="UniProtKB-ARBA"/>
</dbReference>
<keyword evidence="4" id="KW-0808">Transferase</keyword>
<accession>A0A3N1PEL3</accession>
<dbReference type="InterPro" id="IPR036890">
    <property type="entry name" value="HATPase_C_sf"/>
</dbReference>
<dbReference type="PROSITE" id="PS50109">
    <property type="entry name" value="HIS_KIN"/>
    <property type="match status" value="1"/>
</dbReference>
<dbReference type="SUPFAM" id="SSF55874">
    <property type="entry name" value="ATPase domain of HSP90 chaperone/DNA topoisomerase II/histidine kinase"/>
    <property type="match status" value="1"/>
</dbReference>
<dbReference type="FunFam" id="3.30.565.10:FF:000042">
    <property type="entry name" value="Two-component sensor histidine kinase KdpD"/>
    <property type="match status" value="1"/>
</dbReference>
<keyword evidence="3" id="KW-0597">Phosphoprotein</keyword>
<dbReference type="InterPro" id="IPR035965">
    <property type="entry name" value="PAS-like_dom_sf"/>
</dbReference>
<dbReference type="CDD" id="cd00130">
    <property type="entry name" value="PAS"/>
    <property type="match status" value="2"/>
</dbReference>
<evidence type="ECO:0000256" key="4">
    <source>
        <dbReference type="ARBA" id="ARBA00022679"/>
    </source>
</evidence>
<evidence type="ECO:0000256" key="2">
    <source>
        <dbReference type="ARBA" id="ARBA00012438"/>
    </source>
</evidence>
<dbReference type="InterPro" id="IPR005467">
    <property type="entry name" value="His_kinase_dom"/>
</dbReference>
<dbReference type="InterPro" id="IPR013655">
    <property type="entry name" value="PAS_fold_3"/>
</dbReference>
<dbReference type="PRINTS" id="PR00344">
    <property type="entry name" value="BCTRLSENSOR"/>
</dbReference>
<evidence type="ECO:0000259" key="10">
    <source>
        <dbReference type="PROSITE" id="PS50109"/>
    </source>
</evidence>
<dbReference type="PANTHER" id="PTHR43304:SF1">
    <property type="entry name" value="PAC DOMAIN-CONTAINING PROTEIN"/>
    <property type="match status" value="1"/>
</dbReference>
<feature type="transmembrane region" description="Helical" evidence="9">
    <location>
        <begin position="82"/>
        <end position="101"/>
    </location>
</feature>
<dbReference type="RefSeq" id="WP_170164089.1">
    <property type="nucleotide sequence ID" value="NZ_RJUL01000005.1"/>
</dbReference>
<keyword evidence="14" id="KW-1185">Reference proteome</keyword>
<dbReference type="InterPro" id="IPR000014">
    <property type="entry name" value="PAS"/>
</dbReference>
<dbReference type="CDD" id="cd00082">
    <property type="entry name" value="HisKA"/>
    <property type="match status" value="1"/>
</dbReference>
<dbReference type="Proteomes" id="UP000268033">
    <property type="component" value="Unassembled WGS sequence"/>
</dbReference>
<dbReference type="InterPro" id="IPR052162">
    <property type="entry name" value="Sensor_kinase/Photoreceptor"/>
</dbReference>
<dbReference type="InterPro" id="IPR000700">
    <property type="entry name" value="PAS-assoc_C"/>
</dbReference>
<evidence type="ECO:0000256" key="8">
    <source>
        <dbReference type="ARBA" id="ARBA00023012"/>
    </source>
</evidence>
<evidence type="ECO:0000256" key="7">
    <source>
        <dbReference type="ARBA" id="ARBA00022840"/>
    </source>
</evidence>
<evidence type="ECO:0000259" key="11">
    <source>
        <dbReference type="PROSITE" id="PS50112"/>
    </source>
</evidence>
<feature type="domain" description="PAC" evidence="12">
    <location>
        <begin position="181"/>
        <end position="233"/>
    </location>
</feature>
<dbReference type="PROSITE" id="PS50112">
    <property type="entry name" value="PAS"/>
    <property type="match status" value="1"/>
</dbReference>
<name>A0A3N1PEL3_9GAMM</name>
<dbReference type="Pfam" id="PF00512">
    <property type="entry name" value="HisKA"/>
    <property type="match status" value="1"/>
</dbReference>
<dbReference type="SMART" id="SM00091">
    <property type="entry name" value="PAS"/>
    <property type="match status" value="1"/>
</dbReference>
<keyword evidence="6" id="KW-0418">Kinase</keyword>
<dbReference type="FunFam" id="3.30.450.20:FF:000099">
    <property type="entry name" value="Sensory box sensor histidine kinase"/>
    <property type="match status" value="1"/>
</dbReference>
<dbReference type="Gene3D" id="1.10.287.130">
    <property type="match status" value="1"/>
</dbReference>
<evidence type="ECO:0000313" key="13">
    <source>
        <dbReference type="EMBL" id="ROQ25761.1"/>
    </source>
</evidence>
<protein>
    <recommendedName>
        <fullName evidence="2">histidine kinase</fullName>
        <ecNumber evidence="2">2.7.13.3</ecNumber>
    </recommendedName>
</protein>
<dbReference type="Pfam" id="PF08447">
    <property type="entry name" value="PAS_3"/>
    <property type="match status" value="1"/>
</dbReference>
<evidence type="ECO:0000259" key="12">
    <source>
        <dbReference type="PROSITE" id="PS50113"/>
    </source>
</evidence>
<feature type="transmembrane region" description="Helical" evidence="9">
    <location>
        <begin position="12"/>
        <end position="31"/>
    </location>
</feature>